<accession>A0A086P5H0</accession>
<feature type="domain" description="CHAT" evidence="2">
    <location>
        <begin position="1164"/>
        <end position="1263"/>
    </location>
</feature>
<keyword evidence="4" id="KW-1185">Reference proteome</keyword>
<dbReference type="InterPro" id="IPR024983">
    <property type="entry name" value="CHAT_dom"/>
</dbReference>
<proteinExistence type="predicted"/>
<organism evidence="3 4">
    <name type="scientific">Sphingobium herbicidovorans (strain ATCC 700291 / DSM 11019 / CCUG 56400 / KCTC 2939 / LMG 18315 / NBRC 16415 / MH)</name>
    <name type="common">Sphingomonas herbicidovorans</name>
    <dbReference type="NCBI Taxonomy" id="1219045"/>
    <lineage>
        <taxon>Bacteria</taxon>
        <taxon>Pseudomonadati</taxon>
        <taxon>Pseudomonadota</taxon>
        <taxon>Alphaproteobacteria</taxon>
        <taxon>Sphingomonadales</taxon>
        <taxon>Sphingomonadaceae</taxon>
        <taxon>Sphingobium</taxon>
    </lineage>
</organism>
<name>A0A086P5H0_SPHHM</name>
<feature type="region of interest" description="Disordered" evidence="1">
    <location>
        <begin position="1"/>
        <end position="20"/>
    </location>
</feature>
<dbReference type="RefSeq" id="WP_037468506.1">
    <property type="nucleotide sequence ID" value="NZ_BCZD01000013.1"/>
</dbReference>
<evidence type="ECO:0000313" key="4">
    <source>
        <dbReference type="Proteomes" id="UP000024284"/>
    </source>
</evidence>
<sequence length="1301" mass="139966">MIIEEPSGNDGNDDDPATSGASERALISIQRGDWAAAADHIVQYYSDQPNVLGGSDILCLDVATVHRRISIIAAALSAIHINGNEPAFRRYIIVLPPNSDADAWFTTFWDNFREVYERFSGCELSGQHEAARRATFVIEVMPNLLTGGIVERIADANDFTAIVVVNAAAYRADDIQPNVPRGLSAPILDEDFWVPQVHGLAAAATANGKGRLTYTAMDTGLSYPSRKPLQDLLLSIEGCGVVSSWSEDGPDDLIAKRIDQWAQWIDEGRLGAALRDLEGLPASADHHKEFLRIQLMSRAGFSAHVLQAIRGEADRGASLLPSARVRLARIAGEANALRLAGELLAPAIAELDTLEYLETALGIAMDGDLTVIAAAAAARLDALFPGNESVARRDLRRFAAERQYALAADVAADRLQNGESAAFYRILDQNLGGATVPDYSSFIAQAGTDQDLATAYRMAAVDDAIARALPIHAFELVQPLPIGAHAARGERYLIHVLGQIFLLAGSKGAWPIGRERVEDAIVALLKRLADDPSRADLRVSLSELLEAPASGTDGLAILAIINAKLANQTIKALPDAFISTAGMEWLMEKKPFMESVFQWIKSEEPAIIGRLTLPPELLSEDADAVVSSVSEYLSHAPAGSAEEEHSHVTWLLVASAFARHSADPDIDLALLRVVAGRLVSTGSAQPARDLVEQALLNGASTPRRRRLAWFALADVYARSSNFVDAMVALACAMLADDEAELEQLYQEAVTLARLTRDANLYREAKRMAARSRFWLEAMGKADTHGHFADTLDIQIRHRELLQKRDFEGLAALLPDAIANGNDVLASNAMTAPIAAVVGQLLREMRDSNHGVEDAETLFGELLARTDSRTRAMLEAAAAASPSAETVFEVLKGRGASRYSADAGFDLRDVTIIASRALGASEIIRQPQQASFLLDLLADYGVALPGWDEAAVPPPLAKAIEESGEYARAISLTGISVVQAGFDDRGRLVRVSTIGGDVGPPVVEADDHFTEARLRQWAERFPFGYGLDDRPPNIFYTTTDNLRFSDLPPGPIVLIPEASLQSFPPNLLFVDSEFAGRTRPMASAPSLAWLAGARRTGLIGDGRYCAWISTAGGGESQTLAMVAERLESCFNEHQFIADNGPTLPASFAGSTLAVVTAHGGVNSEGRYFQMVSDEGVLKVSAGELANALRNVGIVILFVCSGGRADKHPAANTSVGLAKQILDRGCAAVIASPWPLDSRVPSHWLPAFLQHWKNGARIIEACFEANKLVDDRFAQDPSYGLAMTLFGNPDLRHPTTDLGGQAC</sequence>
<dbReference type="eggNOG" id="ENOG50339Q7">
    <property type="taxonomic scope" value="Bacteria"/>
</dbReference>
<gene>
    <name evidence="3" type="ORF">BV98_003472</name>
</gene>
<comment type="caution">
    <text evidence="3">The sequence shown here is derived from an EMBL/GenBank/DDBJ whole genome shotgun (WGS) entry which is preliminary data.</text>
</comment>
<evidence type="ECO:0000313" key="3">
    <source>
        <dbReference type="EMBL" id="KFG88638.1"/>
    </source>
</evidence>
<dbReference type="PATRIC" id="fig|1219045.3.peg.3527"/>
<evidence type="ECO:0000259" key="2">
    <source>
        <dbReference type="Pfam" id="PF12770"/>
    </source>
</evidence>
<reference evidence="3" key="1">
    <citation type="submission" date="2014-08" db="EMBL/GenBank/DDBJ databases">
        <title>Draft genome sequences of Sphingobium herbicidovorans.</title>
        <authorList>
            <person name="Gan H.M."/>
            <person name="Gan H.Y."/>
            <person name="Savka M.A."/>
        </authorList>
    </citation>
    <scope>NUCLEOTIDE SEQUENCE [LARGE SCALE GENOMIC DNA]</scope>
    <source>
        <strain evidence="3">NBRC 16415</strain>
    </source>
</reference>
<protein>
    <submittedName>
        <fullName evidence="3">CHAT domain protein</fullName>
    </submittedName>
</protein>
<dbReference type="EMBL" id="JFZA02000056">
    <property type="protein sequence ID" value="KFG88638.1"/>
    <property type="molecule type" value="Genomic_DNA"/>
</dbReference>
<dbReference type="Pfam" id="PF12770">
    <property type="entry name" value="CHAT"/>
    <property type="match status" value="1"/>
</dbReference>
<dbReference type="STRING" id="76947.GCA_002080435_00202"/>
<dbReference type="Proteomes" id="UP000024284">
    <property type="component" value="Unassembled WGS sequence"/>
</dbReference>
<dbReference type="OrthoDB" id="7592245at2"/>
<evidence type="ECO:0000256" key="1">
    <source>
        <dbReference type="SAM" id="MobiDB-lite"/>
    </source>
</evidence>